<organism evidence="1 2">
    <name type="scientific">Leptospira interrogans serovar Pyrogenes str. 200701872</name>
    <dbReference type="NCBI Taxonomy" id="1193029"/>
    <lineage>
        <taxon>Bacteria</taxon>
        <taxon>Pseudomonadati</taxon>
        <taxon>Spirochaetota</taxon>
        <taxon>Spirochaetia</taxon>
        <taxon>Leptospirales</taxon>
        <taxon>Leptospiraceae</taxon>
        <taxon>Leptospira</taxon>
    </lineage>
</organism>
<dbReference type="EMBL" id="AKWN02000021">
    <property type="protein sequence ID" value="EMP09546.1"/>
    <property type="molecule type" value="Genomic_DNA"/>
</dbReference>
<dbReference type="Proteomes" id="UP000012117">
    <property type="component" value="Unassembled WGS sequence"/>
</dbReference>
<sequence length="165" mass="19009">MPLFSLGLCLVISFLFCNFNFSVFCIFVLTKIPFFVFYEHTNKRQGYSKFMNKPNALKKKDILKLIEQVIGPDELSYTEDYTFREKPDFAKVLMTSGLDKIRDIDVNTIVSDIELVRHLIFLTCSTVTWISGLDPILVKQYANHRLGPLSPWTKEPAKTNSETTV</sequence>
<gene>
    <name evidence="1" type="ORF">LEP1GSC124_1562</name>
</gene>
<name>M6ZU08_LEPIR</name>
<evidence type="ECO:0000313" key="2">
    <source>
        <dbReference type="Proteomes" id="UP000012117"/>
    </source>
</evidence>
<comment type="caution">
    <text evidence="1">The sequence shown here is derived from an EMBL/GenBank/DDBJ whole genome shotgun (WGS) entry which is preliminary data.</text>
</comment>
<protein>
    <submittedName>
        <fullName evidence="1">Uncharacterized protein</fullName>
    </submittedName>
</protein>
<dbReference type="AlphaFoldDB" id="M6ZU08"/>
<reference evidence="1 2" key="1">
    <citation type="submission" date="2013-01" db="EMBL/GenBank/DDBJ databases">
        <authorList>
            <person name="Harkins D.M."/>
            <person name="Durkin A.S."/>
            <person name="Brinkac L.M."/>
            <person name="Haft D.H."/>
            <person name="Selengut J.D."/>
            <person name="Sanka R."/>
            <person name="DePew J."/>
            <person name="Purushe J."/>
            <person name="Picardeau M."/>
            <person name="Werts C."/>
            <person name="Goarant C."/>
            <person name="Vinetz J.M."/>
            <person name="Sutton G.G."/>
            <person name="Nierman W.C."/>
            <person name="Fouts D.E."/>
        </authorList>
    </citation>
    <scope>NUCLEOTIDE SEQUENCE [LARGE SCALE GENOMIC DNA]</scope>
    <source>
        <strain evidence="1 2">200701872</strain>
    </source>
</reference>
<accession>M6ZU08</accession>
<proteinExistence type="predicted"/>
<evidence type="ECO:0000313" key="1">
    <source>
        <dbReference type="EMBL" id="EMP09546.1"/>
    </source>
</evidence>
<dbReference type="BioCyc" id="LINT1193029:G11R4-1103-MONOMER"/>